<dbReference type="RefSeq" id="WP_377164424.1">
    <property type="nucleotide sequence ID" value="NZ_JBHSMQ010000002.1"/>
</dbReference>
<evidence type="ECO:0000313" key="8">
    <source>
        <dbReference type="EMBL" id="MFC5454390.1"/>
    </source>
</evidence>
<protein>
    <submittedName>
        <fullName evidence="8">RNA polymerase sigma factor</fullName>
    </submittedName>
</protein>
<feature type="transmembrane region" description="Helical" evidence="5">
    <location>
        <begin position="393"/>
        <end position="412"/>
    </location>
</feature>
<dbReference type="InterPro" id="IPR013325">
    <property type="entry name" value="RNA_pol_sigma_r2"/>
</dbReference>
<evidence type="ECO:0000256" key="3">
    <source>
        <dbReference type="ARBA" id="ARBA00023082"/>
    </source>
</evidence>
<evidence type="ECO:0000256" key="4">
    <source>
        <dbReference type="ARBA" id="ARBA00023163"/>
    </source>
</evidence>
<dbReference type="SUPFAM" id="SSF88659">
    <property type="entry name" value="Sigma3 and sigma4 domains of RNA polymerase sigma factors"/>
    <property type="match status" value="1"/>
</dbReference>
<keyword evidence="5" id="KW-1133">Transmembrane helix</keyword>
<dbReference type="PANTHER" id="PTHR43133:SF51">
    <property type="entry name" value="RNA POLYMERASE SIGMA FACTOR"/>
    <property type="match status" value="1"/>
</dbReference>
<dbReference type="Gene3D" id="1.10.10.10">
    <property type="entry name" value="Winged helix-like DNA-binding domain superfamily/Winged helix DNA-binding domain"/>
    <property type="match status" value="1"/>
</dbReference>
<dbReference type="CDD" id="cd06171">
    <property type="entry name" value="Sigma70_r4"/>
    <property type="match status" value="1"/>
</dbReference>
<evidence type="ECO:0000256" key="1">
    <source>
        <dbReference type="ARBA" id="ARBA00010641"/>
    </source>
</evidence>
<feature type="transmembrane region" description="Helical" evidence="5">
    <location>
        <begin position="203"/>
        <end position="226"/>
    </location>
</feature>
<dbReference type="InterPro" id="IPR014284">
    <property type="entry name" value="RNA_pol_sigma-70_dom"/>
</dbReference>
<evidence type="ECO:0000256" key="5">
    <source>
        <dbReference type="SAM" id="Phobius"/>
    </source>
</evidence>
<feature type="domain" description="RNA polymerase sigma-70 region 2" evidence="6">
    <location>
        <begin position="31"/>
        <end position="99"/>
    </location>
</feature>
<feature type="transmembrane region" description="Helical" evidence="5">
    <location>
        <begin position="418"/>
        <end position="440"/>
    </location>
</feature>
<dbReference type="InterPro" id="IPR013324">
    <property type="entry name" value="RNA_pol_sigma_r3/r4-like"/>
</dbReference>
<feature type="transmembrane region" description="Helical" evidence="5">
    <location>
        <begin position="312"/>
        <end position="335"/>
    </location>
</feature>
<dbReference type="EMBL" id="JBHSMQ010000002">
    <property type="protein sequence ID" value="MFC5454390.1"/>
    <property type="molecule type" value="Genomic_DNA"/>
</dbReference>
<keyword evidence="2" id="KW-0805">Transcription regulation</keyword>
<keyword evidence="5" id="KW-0472">Membrane</keyword>
<dbReference type="InterPro" id="IPR013249">
    <property type="entry name" value="RNA_pol_sigma70_r4_t2"/>
</dbReference>
<dbReference type="Gene3D" id="1.10.1740.10">
    <property type="match status" value="1"/>
</dbReference>
<keyword evidence="5" id="KW-0812">Transmembrane</keyword>
<evidence type="ECO:0000256" key="2">
    <source>
        <dbReference type="ARBA" id="ARBA00023015"/>
    </source>
</evidence>
<name>A0ABW0KMD1_9BACT</name>
<dbReference type="InterPro" id="IPR036388">
    <property type="entry name" value="WH-like_DNA-bd_sf"/>
</dbReference>
<dbReference type="SUPFAM" id="SSF88946">
    <property type="entry name" value="Sigma2 domain of RNA polymerase sigma factors"/>
    <property type="match status" value="1"/>
</dbReference>
<feature type="transmembrane region" description="Helical" evidence="5">
    <location>
        <begin position="279"/>
        <end position="300"/>
    </location>
</feature>
<comment type="caution">
    <text evidence="8">The sequence shown here is derived from an EMBL/GenBank/DDBJ whole genome shotgun (WGS) entry which is preliminary data.</text>
</comment>
<feature type="domain" description="RNA polymerase sigma factor 70 region 4 type 2" evidence="7">
    <location>
        <begin position="132"/>
        <end position="183"/>
    </location>
</feature>
<reference evidence="9" key="1">
    <citation type="journal article" date="2019" name="Int. J. Syst. Evol. Microbiol.">
        <title>The Global Catalogue of Microorganisms (GCM) 10K type strain sequencing project: providing services to taxonomists for standard genome sequencing and annotation.</title>
        <authorList>
            <consortium name="The Broad Institute Genomics Platform"/>
            <consortium name="The Broad Institute Genome Sequencing Center for Infectious Disease"/>
            <person name="Wu L."/>
            <person name="Ma J."/>
        </authorList>
    </citation>
    <scope>NUCLEOTIDE SEQUENCE [LARGE SCALE GENOMIC DNA]</scope>
    <source>
        <strain evidence="9">CGMCC 4.1469</strain>
    </source>
</reference>
<keyword evidence="9" id="KW-1185">Reference proteome</keyword>
<evidence type="ECO:0000313" key="9">
    <source>
        <dbReference type="Proteomes" id="UP001596052"/>
    </source>
</evidence>
<feature type="transmembrane region" description="Helical" evidence="5">
    <location>
        <begin position="512"/>
        <end position="531"/>
    </location>
</feature>
<proteinExistence type="inferred from homology"/>
<sequence length="544" mass="58426">MNTATFIPATTNDAHLVELSLRGDTQAFGSLVERHQSLICGLAYSACGNVHVSEDLAQETFITAWQQLRNLREKGNIRGWLCGIARHVINNFLRRQQRTPTAMAAELDEMMHPASPELPPDESAISEQESALLWRTLQSLPENYREPMVLFYRQNDSVAAVAESLGLSEDAVKQRLARGRAMLAEQVERRLGNALRQTMPTAAFTFGVLAALPLGTTSASAATAGMTLAKGGASGKPLVMALLNGVLSPLLGFAAAGVGYKVSMDSARSVEEQRMIKKFFRVLLAAILFFCAYTTMLMIYGRWLALQHPAAYVTLLTGMIGGCILLCAGGGAWALRQNRKVVSAESAVEDAGILPVGNWGVPHLEYRSRLTLLGLPLVHMRLGRKHGEPIRPVKAWFAMGDFALGVIGAFGACTIAPISLGACSLGLISLGGLAVGVLCWGGLGLGVWAIGGCALGWQAYGGCAVGWEAVQGGMVAARHHALGAVAVAQHVNDAVARALINQSAFFQFTRKAMHYAILLNFVWFVPLVLLVRKGRQLRRQAATR</sequence>
<feature type="transmembrane region" description="Helical" evidence="5">
    <location>
        <begin position="238"/>
        <end position="258"/>
    </location>
</feature>
<dbReference type="InterPro" id="IPR007627">
    <property type="entry name" value="RNA_pol_sigma70_r2"/>
</dbReference>
<dbReference type="NCBIfam" id="TIGR02937">
    <property type="entry name" value="sigma70-ECF"/>
    <property type="match status" value="1"/>
</dbReference>
<keyword evidence="4" id="KW-0804">Transcription</keyword>
<feature type="transmembrane region" description="Helical" evidence="5">
    <location>
        <begin position="447"/>
        <end position="467"/>
    </location>
</feature>
<dbReference type="Proteomes" id="UP001596052">
    <property type="component" value="Unassembled WGS sequence"/>
</dbReference>
<dbReference type="Pfam" id="PF04542">
    <property type="entry name" value="Sigma70_r2"/>
    <property type="match status" value="1"/>
</dbReference>
<evidence type="ECO:0000259" key="7">
    <source>
        <dbReference type="Pfam" id="PF08281"/>
    </source>
</evidence>
<comment type="similarity">
    <text evidence="1">Belongs to the sigma-70 factor family. ECF subfamily.</text>
</comment>
<gene>
    <name evidence="8" type="ORF">ACFQDI_05935</name>
</gene>
<keyword evidence="3" id="KW-0731">Sigma factor</keyword>
<organism evidence="8 9">
    <name type="scientific">Prosthecobacter fluviatilis</name>
    <dbReference type="NCBI Taxonomy" id="445931"/>
    <lineage>
        <taxon>Bacteria</taxon>
        <taxon>Pseudomonadati</taxon>
        <taxon>Verrucomicrobiota</taxon>
        <taxon>Verrucomicrobiia</taxon>
        <taxon>Verrucomicrobiales</taxon>
        <taxon>Verrucomicrobiaceae</taxon>
        <taxon>Prosthecobacter</taxon>
    </lineage>
</organism>
<dbReference type="PANTHER" id="PTHR43133">
    <property type="entry name" value="RNA POLYMERASE ECF-TYPE SIGMA FACTO"/>
    <property type="match status" value="1"/>
</dbReference>
<accession>A0ABW0KMD1</accession>
<evidence type="ECO:0000259" key="6">
    <source>
        <dbReference type="Pfam" id="PF04542"/>
    </source>
</evidence>
<dbReference type="InterPro" id="IPR039425">
    <property type="entry name" value="RNA_pol_sigma-70-like"/>
</dbReference>
<dbReference type="Pfam" id="PF08281">
    <property type="entry name" value="Sigma70_r4_2"/>
    <property type="match status" value="1"/>
</dbReference>